<dbReference type="Pfam" id="PF10899">
    <property type="entry name" value="AbiGi"/>
    <property type="match status" value="1"/>
</dbReference>
<evidence type="ECO:0000313" key="4">
    <source>
        <dbReference type="EMBL" id="WNL21422.1"/>
    </source>
</evidence>
<dbReference type="EMBL" id="CP134845">
    <property type="protein sequence ID" value="WNL14834.1"/>
    <property type="molecule type" value="Genomic_DNA"/>
</dbReference>
<evidence type="ECO:0000313" key="3">
    <source>
        <dbReference type="EMBL" id="WNL19283.1"/>
    </source>
</evidence>
<dbReference type="InterPro" id="IPR021223">
    <property type="entry name" value="AbiGi"/>
</dbReference>
<evidence type="ECO:0000313" key="1">
    <source>
        <dbReference type="EMBL" id="WNL11394.1"/>
    </source>
</evidence>
<organism evidence="2">
    <name type="scientific">Arcobacter sp. AZ-2023</name>
    <dbReference type="NCBI Taxonomy" id="3074453"/>
    <lineage>
        <taxon>Bacteria</taxon>
        <taxon>Pseudomonadati</taxon>
        <taxon>Campylobacterota</taxon>
        <taxon>Epsilonproteobacteria</taxon>
        <taxon>Campylobacterales</taxon>
        <taxon>Arcobacteraceae</taxon>
        <taxon>Arcobacter</taxon>
    </lineage>
</organism>
<evidence type="ECO:0000313" key="5">
    <source>
        <dbReference type="EMBL" id="WNL22420.1"/>
    </source>
</evidence>
<gene>
    <name evidence="2" type="ORF">RJG51_01275</name>
    <name evidence="1" type="ORF">RJG52_05520</name>
    <name evidence="3" type="ORF">RJG53_00780</name>
    <name evidence="5" type="ORF">RJG55_05530</name>
    <name evidence="4" type="ORF">RJG56_00625</name>
    <name evidence="6" type="ORF">RJG57_05835</name>
</gene>
<dbReference type="EMBL" id="CP134852">
    <property type="protein sequence ID" value="WNL24574.1"/>
    <property type="molecule type" value="Genomic_DNA"/>
</dbReference>
<proteinExistence type="predicted"/>
<dbReference type="EMBL" id="CP134850">
    <property type="protein sequence ID" value="WNL21422.1"/>
    <property type="molecule type" value="Genomic_DNA"/>
</dbReference>
<name>A0AA96CUJ4_9BACT</name>
<accession>A0AA96CUJ4</accession>
<sequence length="245" mass="28919">MSLSSNSVIHFTNNEDSLKNILKENFKIFYCNEKISLSDSVIEMQVPMVSFCDIPLSKIKEHIDKYGNYGIGLTKEWAIKKGLNPVLYLENTSFLSKSLKDNILYTLNTTDKSIQYSQRPGIDILRYSKNYQNDLERKGNITKDYRFSDEREWRYVPHIMENCFSMLLGNKDEIEKEELEEANSSIKSLRLEFEPNDIKYIIINNEDEITNFVQFLRNVKSKYSYEDVERLTTRFITVEQIKTDF</sequence>
<dbReference type="EMBL" id="CP134844">
    <property type="protein sequence ID" value="WNL11394.1"/>
    <property type="molecule type" value="Genomic_DNA"/>
</dbReference>
<dbReference type="EMBL" id="CP134851">
    <property type="protein sequence ID" value="WNL22420.1"/>
    <property type="molecule type" value="Genomic_DNA"/>
</dbReference>
<evidence type="ECO:0000313" key="2">
    <source>
        <dbReference type="EMBL" id="WNL14834.1"/>
    </source>
</evidence>
<evidence type="ECO:0000313" key="6">
    <source>
        <dbReference type="EMBL" id="WNL24574.1"/>
    </source>
</evidence>
<dbReference type="EMBL" id="CP134849">
    <property type="protein sequence ID" value="WNL19283.1"/>
    <property type="molecule type" value="Genomic_DNA"/>
</dbReference>
<dbReference type="AlphaFoldDB" id="A0AA96CUJ4"/>
<reference evidence="3" key="1">
    <citation type="submission" date="2023-09" db="EMBL/GenBank/DDBJ databases">
        <title>Arcobacter tbilisiensis sp. nov. isolated from chicken meat in Tbilisi, Georgia.</title>
        <authorList>
            <person name="Matthias R."/>
            <person name="Zautner A.E."/>
        </authorList>
    </citation>
    <scope>NUCLEOTIDE SEQUENCE</scope>
    <source>
        <strain evidence="6">LEO 70</strain>
        <strain evidence="5">LEO 74</strain>
        <strain evidence="4">LEO 79</strain>
        <strain evidence="3">LEO 99</strain>
    </source>
</reference>
<reference evidence="2" key="2">
    <citation type="submission" date="2023-09" db="EMBL/GenBank/DDBJ databases">
        <title>Characterization of Arcobacter Isolates from Retail Chicken Sold in Supermarkets in Tbilisi, Georgia.</title>
        <authorList>
            <person name="Matthias R."/>
            <person name="Zautner A.E."/>
        </authorList>
    </citation>
    <scope>NUCLEOTIDE SEQUENCE</scope>
    <source>
        <strain evidence="2">LEO 108</strain>
        <strain evidence="1">LEO 109</strain>
    </source>
</reference>
<protein>
    <submittedName>
        <fullName evidence="2">Abortive infection system antitoxin AbiGi family protein</fullName>
    </submittedName>
</protein>